<evidence type="ECO:0000259" key="8">
    <source>
        <dbReference type="PROSITE" id="PS50135"/>
    </source>
</evidence>
<dbReference type="PANTHER" id="PTHR15090">
    <property type="entry name" value="SEQUESTOSOME 1-RELATED"/>
    <property type="match status" value="1"/>
</dbReference>
<feature type="compositionally biased region" description="Low complexity" evidence="6">
    <location>
        <begin position="99"/>
        <end position="108"/>
    </location>
</feature>
<dbReference type="SUPFAM" id="SSF57850">
    <property type="entry name" value="RING/U-box"/>
    <property type="match status" value="1"/>
</dbReference>
<protein>
    <submittedName>
        <fullName evidence="10">EF-hand calcium-binding domain-containing protein 1</fullName>
    </submittedName>
</protein>
<evidence type="ECO:0000313" key="10">
    <source>
        <dbReference type="EMBL" id="OLY78547.1"/>
    </source>
</evidence>
<dbReference type="FunFam" id="3.30.60.90:FF:000016">
    <property type="entry name" value="Refractory to sigma P"/>
    <property type="match status" value="1"/>
</dbReference>
<dbReference type="InterPro" id="IPR000433">
    <property type="entry name" value="Znf_ZZ"/>
</dbReference>
<evidence type="ECO:0000256" key="6">
    <source>
        <dbReference type="SAM" id="MobiDB-lite"/>
    </source>
</evidence>
<keyword evidence="3" id="KW-0862">Zinc</keyword>
<dbReference type="Proteomes" id="UP000187455">
    <property type="component" value="Unassembled WGS sequence"/>
</dbReference>
<dbReference type="PROSITE" id="PS01357">
    <property type="entry name" value="ZF_ZZ_1"/>
    <property type="match status" value="1"/>
</dbReference>
<dbReference type="EMBL" id="LSSL01006117">
    <property type="protein sequence ID" value="OLY78547.1"/>
    <property type="molecule type" value="Genomic_DNA"/>
</dbReference>
<dbReference type="STRING" id="133383.A0A1R0GNT5"/>
<evidence type="ECO:0000256" key="4">
    <source>
        <dbReference type="ARBA" id="ARBA00022837"/>
    </source>
</evidence>
<dbReference type="SMART" id="SM00054">
    <property type="entry name" value="EFh"/>
    <property type="match status" value="2"/>
</dbReference>
<keyword evidence="7" id="KW-1133">Transmembrane helix</keyword>
<reference evidence="10 11" key="1">
    <citation type="journal article" date="2016" name="Mol. Biol. Evol.">
        <title>Genome-Wide Survey of Gut Fungi (Harpellales) Reveals the First Horizontally Transferred Ubiquitin Gene from a Mosquito Host.</title>
        <authorList>
            <person name="Wang Y."/>
            <person name="White M.M."/>
            <person name="Kvist S."/>
            <person name="Moncalvo J.M."/>
        </authorList>
    </citation>
    <scope>NUCLEOTIDE SEQUENCE [LARGE SCALE GENOMIC DNA]</scope>
    <source>
        <strain evidence="10 11">ALG-7-W6</strain>
    </source>
</reference>
<evidence type="ECO:0000256" key="3">
    <source>
        <dbReference type="ARBA" id="ARBA00022833"/>
    </source>
</evidence>
<feature type="compositionally biased region" description="Polar residues" evidence="6">
    <location>
        <begin position="111"/>
        <end position="125"/>
    </location>
</feature>
<dbReference type="Pfam" id="PF00569">
    <property type="entry name" value="ZZ"/>
    <property type="match status" value="1"/>
</dbReference>
<dbReference type="AlphaFoldDB" id="A0A1R0GNT5"/>
<dbReference type="InterPro" id="IPR011992">
    <property type="entry name" value="EF-hand-dom_pair"/>
</dbReference>
<dbReference type="SMART" id="SM00291">
    <property type="entry name" value="ZnF_ZZ"/>
    <property type="match status" value="1"/>
</dbReference>
<dbReference type="PRINTS" id="PR00450">
    <property type="entry name" value="RECOVERIN"/>
</dbReference>
<dbReference type="InterPro" id="IPR043145">
    <property type="entry name" value="Znf_ZZ_sf"/>
</dbReference>
<name>A0A1R0GNT5_9FUNG</name>
<gene>
    <name evidence="10" type="ORF">AYI68_g7403</name>
</gene>
<dbReference type="PROSITE" id="PS50222">
    <property type="entry name" value="EF_HAND_2"/>
    <property type="match status" value="2"/>
</dbReference>
<dbReference type="Pfam" id="PF13202">
    <property type="entry name" value="EF-hand_5"/>
    <property type="match status" value="2"/>
</dbReference>
<feature type="region of interest" description="Disordered" evidence="6">
    <location>
        <begin position="42"/>
        <end position="69"/>
    </location>
</feature>
<dbReference type="InterPro" id="IPR052260">
    <property type="entry name" value="Autophagy_Rcpt_SigReg"/>
</dbReference>
<dbReference type="GO" id="GO:0008270">
    <property type="term" value="F:zinc ion binding"/>
    <property type="evidence" value="ECO:0007669"/>
    <property type="project" value="UniProtKB-KW"/>
</dbReference>
<feature type="transmembrane region" description="Helical" evidence="7">
    <location>
        <begin position="6"/>
        <end position="28"/>
    </location>
</feature>
<dbReference type="CDD" id="cd00051">
    <property type="entry name" value="EFh"/>
    <property type="match status" value="2"/>
</dbReference>
<keyword evidence="4" id="KW-0106">Calcium</keyword>
<feature type="region of interest" description="Disordered" evidence="6">
    <location>
        <begin position="99"/>
        <end position="128"/>
    </location>
</feature>
<feature type="domain" description="EF-hand" evidence="9">
    <location>
        <begin position="423"/>
        <end position="450"/>
    </location>
</feature>
<dbReference type="InterPro" id="IPR018247">
    <property type="entry name" value="EF_Hand_1_Ca_BS"/>
</dbReference>
<sequence length="783" mass="87464">MNDSNIYFSVSLVAIGTVVGVVSCYTYLNFFGDGSKKRKGYKQYSRTNSFQSQLNSSAPGTSLSRTDSIRRRSRRSGVYFGNFNEDLAQQILDANIEPNNQTINTQPNPLLPTSNGDPTSSSGSFDAQPADTALNFFDNDALDLITLGDDVPQDFGDNINLDSVSSPEDVVISRVQGNEPSVGADSQLFDSTNTQMVIDALERILDISENSEAPFEDNSSTDNASHEHDSSAIDANSINLEALDHDKIFSKKKLELESTSSILELLLILADTKSKRKNIVHRGVTCDGCNLFPVTGVRYKCAQCFDFDICESCEAKNIHKGHLFLKIKIPAPSMMNDHVPIMNSFYPGNMIVSEVPSKEVSKIFLEAMKVNTKFSTAEVYALYDEYCAFADYDAKGVNGINRNVFQKSLGVYGTKNSLLSDMMFKFYDLNKDGKISFDEMVFGMGILMRGSRSEKGKFFFRVFDLNNDGFLSLSELKTILTSSFHFNKRYIQEMMSYMNDSIIVQPGDLLPDQPISSSFTISIPPESTSALDKEVGNLRRQLSDLRQSNSNRLESFNLLNQGRLDLDSIISSSSISEETNNLSSSSRNNEIFNLENTTQTTPVLPKDGLSCSEKSENLEESFQNPQFNIFSDHTNLDKKRNSFKNSKTSISENQLKYPNELSHTINSDPKLGDINLSKSGKQVYTQKSGELSQIENPRNLAMDTLSGLHSQSYSKLIEDPTSASDWPIMDLLIEDAVNQISEELFKKIKNRKSEIGLTRSEFIELVNKDPRPLQWFEIIGPVF</sequence>
<keyword evidence="7" id="KW-0472">Membrane</keyword>
<accession>A0A1R0GNT5</accession>
<keyword evidence="1" id="KW-0479">Metal-binding</keyword>
<dbReference type="Gene3D" id="3.30.60.90">
    <property type="match status" value="1"/>
</dbReference>
<keyword evidence="7" id="KW-0812">Transmembrane</keyword>
<feature type="domain" description="ZZ-type" evidence="8">
    <location>
        <begin position="281"/>
        <end position="332"/>
    </location>
</feature>
<dbReference type="PROSITE" id="PS00018">
    <property type="entry name" value="EF_HAND_1"/>
    <property type="match status" value="2"/>
</dbReference>
<dbReference type="GO" id="GO:0005509">
    <property type="term" value="F:calcium ion binding"/>
    <property type="evidence" value="ECO:0007669"/>
    <property type="project" value="InterPro"/>
</dbReference>
<organism evidence="10 11">
    <name type="scientific">Smittium mucronatum</name>
    <dbReference type="NCBI Taxonomy" id="133383"/>
    <lineage>
        <taxon>Eukaryota</taxon>
        <taxon>Fungi</taxon>
        <taxon>Fungi incertae sedis</taxon>
        <taxon>Zoopagomycota</taxon>
        <taxon>Kickxellomycotina</taxon>
        <taxon>Harpellomycetes</taxon>
        <taxon>Harpellales</taxon>
        <taxon>Legeriomycetaceae</taxon>
        <taxon>Smittium</taxon>
    </lineage>
</organism>
<dbReference type="SUPFAM" id="SSF47473">
    <property type="entry name" value="EF-hand"/>
    <property type="match status" value="1"/>
</dbReference>
<evidence type="ECO:0000256" key="2">
    <source>
        <dbReference type="ARBA" id="ARBA00022771"/>
    </source>
</evidence>
<evidence type="ECO:0000256" key="7">
    <source>
        <dbReference type="SAM" id="Phobius"/>
    </source>
</evidence>
<keyword evidence="2 5" id="KW-0863">Zinc-finger</keyword>
<proteinExistence type="predicted"/>
<dbReference type="InterPro" id="IPR002048">
    <property type="entry name" value="EF_hand_dom"/>
</dbReference>
<dbReference type="Gene3D" id="1.10.238.10">
    <property type="entry name" value="EF-hand"/>
    <property type="match status" value="1"/>
</dbReference>
<dbReference type="PROSITE" id="PS50135">
    <property type="entry name" value="ZF_ZZ_2"/>
    <property type="match status" value="1"/>
</dbReference>
<dbReference type="OrthoDB" id="2122982at2759"/>
<evidence type="ECO:0000256" key="5">
    <source>
        <dbReference type="PROSITE-ProRule" id="PRU00228"/>
    </source>
</evidence>
<keyword evidence="11" id="KW-1185">Reference proteome</keyword>
<evidence type="ECO:0000259" key="9">
    <source>
        <dbReference type="PROSITE" id="PS50222"/>
    </source>
</evidence>
<feature type="domain" description="EF-hand" evidence="9">
    <location>
        <begin position="451"/>
        <end position="486"/>
    </location>
</feature>
<dbReference type="CDD" id="cd02340">
    <property type="entry name" value="ZZ_NBR1_like"/>
    <property type="match status" value="1"/>
</dbReference>
<comment type="caution">
    <text evidence="10">The sequence shown here is derived from an EMBL/GenBank/DDBJ whole genome shotgun (WGS) entry which is preliminary data.</text>
</comment>
<evidence type="ECO:0000313" key="11">
    <source>
        <dbReference type="Proteomes" id="UP000187455"/>
    </source>
</evidence>
<feature type="compositionally biased region" description="Polar residues" evidence="6">
    <location>
        <begin position="44"/>
        <end position="61"/>
    </location>
</feature>
<evidence type="ECO:0000256" key="1">
    <source>
        <dbReference type="ARBA" id="ARBA00022723"/>
    </source>
</evidence>